<name>A0AAV9SLD9_9TELE</name>
<evidence type="ECO:0000256" key="1">
    <source>
        <dbReference type="SAM" id="MobiDB-lite"/>
    </source>
</evidence>
<gene>
    <name evidence="2" type="ORF">CRENBAI_007648</name>
</gene>
<feature type="compositionally biased region" description="Acidic residues" evidence="1">
    <location>
        <begin position="51"/>
        <end position="65"/>
    </location>
</feature>
<feature type="compositionally biased region" description="Acidic residues" evidence="1">
    <location>
        <begin position="108"/>
        <end position="168"/>
    </location>
</feature>
<sequence length="309" mass="35584">MEEKDEVKGRGTTKAEDKEKNEGNTSTGKRMGMMMRMVIEMMTMLIGDCDVNSDDHEDDEEEEEKVNDNREDHGIGSSWDCGVDVDHHDTEDVGERQSNAKRLAKEQGEEEEEEGADDVQVKEEEEEEEEEKQPEEEEDKDEEAEQDDEKGEQDEKDIEEEEEEEEDESQHTKETVAPGYLSRDGKIQWYPHPCLRQQQGQQRRQEQQTPTSTPRSHESSAFTSQVNHEWHGSQGMTTVIIKITDGQIHLSPDLLAVMVEFGVKPELTSPEVPYLAAMFYTTKKKNLLSLSGAKWEHNDPYQWPYMLSD</sequence>
<feature type="compositionally biased region" description="Polar residues" evidence="1">
    <location>
        <begin position="209"/>
        <end position="225"/>
    </location>
</feature>
<protein>
    <submittedName>
        <fullName evidence="2">Uncharacterized protein</fullName>
    </submittedName>
</protein>
<reference evidence="2 3" key="1">
    <citation type="submission" date="2021-06" db="EMBL/GenBank/DDBJ databases">
        <authorList>
            <person name="Palmer J.M."/>
        </authorList>
    </citation>
    <scope>NUCLEOTIDE SEQUENCE [LARGE SCALE GENOMIC DNA]</scope>
    <source>
        <strain evidence="2 3">MEX-2019</strain>
        <tissue evidence="2">Muscle</tissue>
    </source>
</reference>
<evidence type="ECO:0000313" key="2">
    <source>
        <dbReference type="EMBL" id="KAK5622222.1"/>
    </source>
</evidence>
<accession>A0AAV9SLD9</accession>
<keyword evidence="3" id="KW-1185">Reference proteome</keyword>
<organism evidence="2 3">
    <name type="scientific">Crenichthys baileyi</name>
    <name type="common">White River springfish</name>
    <dbReference type="NCBI Taxonomy" id="28760"/>
    <lineage>
        <taxon>Eukaryota</taxon>
        <taxon>Metazoa</taxon>
        <taxon>Chordata</taxon>
        <taxon>Craniata</taxon>
        <taxon>Vertebrata</taxon>
        <taxon>Euteleostomi</taxon>
        <taxon>Actinopterygii</taxon>
        <taxon>Neopterygii</taxon>
        <taxon>Teleostei</taxon>
        <taxon>Neoteleostei</taxon>
        <taxon>Acanthomorphata</taxon>
        <taxon>Ovalentaria</taxon>
        <taxon>Atherinomorphae</taxon>
        <taxon>Cyprinodontiformes</taxon>
        <taxon>Goodeidae</taxon>
        <taxon>Crenichthys</taxon>
    </lineage>
</organism>
<feature type="compositionally biased region" description="Basic and acidic residues" evidence="1">
    <location>
        <begin position="1"/>
        <end position="22"/>
    </location>
</feature>
<dbReference type="Proteomes" id="UP001311232">
    <property type="component" value="Unassembled WGS sequence"/>
</dbReference>
<comment type="caution">
    <text evidence="2">The sequence shown here is derived from an EMBL/GenBank/DDBJ whole genome shotgun (WGS) entry which is preliminary data.</text>
</comment>
<feature type="compositionally biased region" description="Basic and acidic residues" evidence="1">
    <location>
        <begin position="84"/>
        <end position="95"/>
    </location>
</feature>
<dbReference type="AlphaFoldDB" id="A0AAV9SLD9"/>
<proteinExistence type="predicted"/>
<feature type="region of interest" description="Disordered" evidence="1">
    <location>
        <begin position="46"/>
        <end position="225"/>
    </location>
</feature>
<evidence type="ECO:0000313" key="3">
    <source>
        <dbReference type="Proteomes" id="UP001311232"/>
    </source>
</evidence>
<dbReference type="EMBL" id="JAHHUM010000163">
    <property type="protein sequence ID" value="KAK5622222.1"/>
    <property type="molecule type" value="Genomic_DNA"/>
</dbReference>
<feature type="region of interest" description="Disordered" evidence="1">
    <location>
        <begin position="1"/>
        <end position="33"/>
    </location>
</feature>